<dbReference type="EMBL" id="MCFG01000021">
    <property type="protein sequence ID" value="ORX86415.1"/>
    <property type="molecule type" value="Genomic_DNA"/>
</dbReference>
<dbReference type="Pfam" id="PF01412">
    <property type="entry name" value="ArfGap"/>
    <property type="match status" value="1"/>
</dbReference>
<dbReference type="GO" id="GO:0008270">
    <property type="term" value="F:zinc ion binding"/>
    <property type="evidence" value="ECO:0007669"/>
    <property type="project" value="UniProtKB-KW"/>
</dbReference>
<proteinExistence type="predicted"/>
<organism evidence="7 8">
    <name type="scientific">Anaeromyces robustus</name>
    <dbReference type="NCBI Taxonomy" id="1754192"/>
    <lineage>
        <taxon>Eukaryota</taxon>
        <taxon>Fungi</taxon>
        <taxon>Fungi incertae sedis</taxon>
        <taxon>Chytridiomycota</taxon>
        <taxon>Chytridiomycota incertae sedis</taxon>
        <taxon>Neocallimastigomycetes</taxon>
        <taxon>Neocallimastigales</taxon>
        <taxon>Neocallimastigaceae</taxon>
        <taxon>Anaeromyces</taxon>
    </lineage>
</organism>
<feature type="domain" description="Arf-GAP" evidence="6">
    <location>
        <begin position="1"/>
        <end position="104"/>
    </location>
</feature>
<evidence type="ECO:0000256" key="3">
    <source>
        <dbReference type="ARBA" id="ARBA00022771"/>
    </source>
</evidence>
<accession>A0A1Y1XL35</accession>
<dbReference type="InterPro" id="IPR001164">
    <property type="entry name" value="ArfGAP_dom"/>
</dbReference>
<dbReference type="Proteomes" id="UP000193944">
    <property type="component" value="Unassembled WGS sequence"/>
</dbReference>
<evidence type="ECO:0000313" key="7">
    <source>
        <dbReference type="EMBL" id="ORX86415.1"/>
    </source>
</evidence>
<dbReference type="GO" id="GO:0030100">
    <property type="term" value="P:regulation of endocytosis"/>
    <property type="evidence" value="ECO:0007669"/>
    <property type="project" value="TreeGrafter"/>
</dbReference>
<keyword evidence="2" id="KW-0479">Metal-binding</keyword>
<dbReference type="AlphaFoldDB" id="A0A1Y1XL35"/>
<name>A0A1Y1XL35_9FUNG</name>
<dbReference type="STRING" id="1754192.A0A1Y1XL35"/>
<reference evidence="7 8" key="2">
    <citation type="submission" date="2016-08" db="EMBL/GenBank/DDBJ databases">
        <title>Pervasive Adenine N6-methylation of Active Genes in Fungi.</title>
        <authorList>
            <consortium name="DOE Joint Genome Institute"/>
            <person name="Mondo S.J."/>
            <person name="Dannebaum R.O."/>
            <person name="Kuo R.C."/>
            <person name="Labutti K."/>
            <person name="Haridas S."/>
            <person name="Kuo A."/>
            <person name="Salamov A."/>
            <person name="Ahrendt S.R."/>
            <person name="Lipzen A."/>
            <person name="Sullivan W."/>
            <person name="Andreopoulos W.B."/>
            <person name="Clum A."/>
            <person name="Lindquist E."/>
            <person name="Daum C."/>
            <person name="Ramamoorthy G.K."/>
            <person name="Gryganskyi A."/>
            <person name="Culley D."/>
            <person name="Magnuson J.K."/>
            <person name="James T.Y."/>
            <person name="O'Malley M.A."/>
            <person name="Stajich J.E."/>
            <person name="Spatafora J.W."/>
            <person name="Visel A."/>
            <person name="Grigoriev I.V."/>
        </authorList>
    </citation>
    <scope>NUCLEOTIDE SEQUENCE [LARGE SCALE GENOMIC DNA]</scope>
    <source>
        <strain evidence="7 8">S4</strain>
    </source>
</reference>
<dbReference type="Gene3D" id="1.10.220.150">
    <property type="entry name" value="Arf GTPase activating protein"/>
    <property type="match status" value="1"/>
</dbReference>
<dbReference type="OrthoDB" id="983479at2759"/>
<dbReference type="PRINTS" id="PR00405">
    <property type="entry name" value="REVINTRACTNG"/>
</dbReference>
<dbReference type="InterPro" id="IPR037278">
    <property type="entry name" value="ARFGAP/RecO"/>
</dbReference>
<dbReference type="SUPFAM" id="SSF57863">
    <property type="entry name" value="ArfGap/RecO-like zinc finger"/>
    <property type="match status" value="1"/>
</dbReference>
<dbReference type="PANTHER" id="PTHR46395">
    <property type="entry name" value="ADP-RIBOSYLATION FACTOR GTPASE-ACTIVATING PROTEIN 1"/>
    <property type="match status" value="1"/>
</dbReference>
<sequence>ELKYQDGNNNCIDCGASNPQWASVNYGVFLCSKCFDEHRSIIEDNDILLSLTIDNWTEDQIKRIKFGGNNNAKKYFEKQPKYDQNMSITEKYNSSFAKNYIEEL</sequence>
<dbReference type="PROSITE" id="PS50115">
    <property type="entry name" value="ARFGAP"/>
    <property type="match status" value="1"/>
</dbReference>
<keyword evidence="1" id="KW-0343">GTPase activation</keyword>
<dbReference type="GO" id="GO:0032012">
    <property type="term" value="P:regulation of ARF protein signal transduction"/>
    <property type="evidence" value="ECO:0007669"/>
    <property type="project" value="TreeGrafter"/>
</dbReference>
<dbReference type="PANTHER" id="PTHR46395:SF1">
    <property type="entry name" value="ADP-RIBOSYLATION FACTOR GTPASE-ACTIVATING PROTEIN 1"/>
    <property type="match status" value="1"/>
</dbReference>
<evidence type="ECO:0000313" key="8">
    <source>
        <dbReference type="Proteomes" id="UP000193944"/>
    </source>
</evidence>
<keyword evidence="8" id="KW-1185">Reference proteome</keyword>
<reference evidence="7 8" key="1">
    <citation type="submission" date="2016-08" db="EMBL/GenBank/DDBJ databases">
        <title>A Parts List for Fungal Cellulosomes Revealed by Comparative Genomics.</title>
        <authorList>
            <consortium name="DOE Joint Genome Institute"/>
            <person name="Haitjema C.H."/>
            <person name="Gilmore S.P."/>
            <person name="Henske J.K."/>
            <person name="Solomon K.V."/>
            <person name="De Groot R."/>
            <person name="Kuo A."/>
            <person name="Mondo S.J."/>
            <person name="Salamov A.A."/>
            <person name="Labutti K."/>
            <person name="Zhao Z."/>
            <person name="Chiniquy J."/>
            <person name="Barry K."/>
            <person name="Brewer H.M."/>
            <person name="Purvine S.O."/>
            <person name="Wright A.T."/>
            <person name="Boxma B."/>
            <person name="Van Alen T."/>
            <person name="Hackstein J.H."/>
            <person name="Baker S.E."/>
            <person name="Grigoriev I.V."/>
            <person name="O'Malley M.A."/>
        </authorList>
    </citation>
    <scope>NUCLEOTIDE SEQUENCE [LARGE SCALE GENOMIC DNA]</scope>
    <source>
        <strain evidence="7 8">S4</strain>
    </source>
</reference>
<dbReference type="GO" id="GO:0005096">
    <property type="term" value="F:GTPase activator activity"/>
    <property type="evidence" value="ECO:0007669"/>
    <property type="project" value="UniProtKB-KW"/>
</dbReference>
<keyword evidence="4" id="KW-0862">Zinc</keyword>
<evidence type="ECO:0000256" key="1">
    <source>
        <dbReference type="ARBA" id="ARBA00022468"/>
    </source>
</evidence>
<keyword evidence="3 5" id="KW-0863">Zinc-finger</keyword>
<evidence type="ECO:0000259" key="6">
    <source>
        <dbReference type="PROSITE" id="PS50115"/>
    </source>
</evidence>
<protein>
    <submittedName>
        <fullName evidence="7">Arf GTPase activating protein</fullName>
    </submittedName>
</protein>
<dbReference type="GO" id="GO:0000139">
    <property type="term" value="C:Golgi membrane"/>
    <property type="evidence" value="ECO:0007669"/>
    <property type="project" value="TreeGrafter"/>
</dbReference>
<comment type="caution">
    <text evidence="7">The sequence shown here is derived from an EMBL/GenBank/DDBJ whole genome shotgun (WGS) entry which is preliminary data.</text>
</comment>
<evidence type="ECO:0000256" key="5">
    <source>
        <dbReference type="PROSITE-ProRule" id="PRU00288"/>
    </source>
</evidence>
<feature type="non-terminal residue" evidence="7">
    <location>
        <position position="104"/>
    </location>
</feature>
<dbReference type="InterPro" id="IPR038508">
    <property type="entry name" value="ArfGAP_dom_sf"/>
</dbReference>
<gene>
    <name evidence="7" type="ORF">BCR32DRAFT_194509</name>
</gene>
<evidence type="ECO:0000256" key="4">
    <source>
        <dbReference type="ARBA" id="ARBA00022833"/>
    </source>
</evidence>
<dbReference type="SMART" id="SM00105">
    <property type="entry name" value="ArfGap"/>
    <property type="match status" value="1"/>
</dbReference>
<evidence type="ECO:0000256" key="2">
    <source>
        <dbReference type="ARBA" id="ARBA00022723"/>
    </source>
</evidence>
<feature type="non-terminal residue" evidence="7">
    <location>
        <position position="1"/>
    </location>
</feature>